<name>A0A6A7AM21_9PLEO</name>
<dbReference type="Proteomes" id="UP000799424">
    <property type="component" value="Unassembled WGS sequence"/>
</dbReference>
<organism evidence="1 2">
    <name type="scientific">Ophiobolus disseminans</name>
    <dbReference type="NCBI Taxonomy" id="1469910"/>
    <lineage>
        <taxon>Eukaryota</taxon>
        <taxon>Fungi</taxon>
        <taxon>Dikarya</taxon>
        <taxon>Ascomycota</taxon>
        <taxon>Pezizomycotina</taxon>
        <taxon>Dothideomycetes</taxon>
        <taxon>Pleosporomycetidae</taxon>
        <taxon>Pleosporales</taxon>
        <taxon>Pleosporineae</taxon>
        <taxon>Phaeosphaeriaceae</taxon>
        <taxon>Ophiobolus</taxon>
    </lineage>
</organism>
<evidence type="ECO:0000313" key="2">
    <source>
        <dbReference type="Proteomes" id="UP000799424"/>
    </source>
</evidence>
<reference evidence="1" key="1">
    <citation type="journal article" date="2020" name="Stud. Mycol.">
        <title>101 Dothideomycetes genomes: a test case for predicting lifestyles and emergence of pathogens.</title>
        <authorList>
            <person name="Haridas S."/>
            <person name="Albert R."/>
            <person name="Binder M."/>
            <person name="Bloem J."/>
            <person name="Labutti K."/>
            <person name="Salamov A."/>
            <person name="Andreopoulos B."/>
            <person name="Baker S."/>
            <person name="Barry K."/>
            <person name="Bills G."/>
            <person name="Bluhm B."/>
            <person name="Cannon C."/>
            <person name="Castanera R."/>
            <person name="Culley D."/>
            <person name="Daum C."/>
            <person name="Ezra D."/>
            <person name="Gonzalez J."/>
            <person name="Henrissat B."/>
            <person name="Kuo A."/>
            <person name="Liang C."/>
            <person name="Lipzen A."/>
            <person name="Lutzoni F."/>
            <person name="Magnuson J."/>
            <person name="Mondo S."/>
            <person name="Nolan M."/>
            <person name="Ohm R."/>
            <person name="Pangilinan J."/>
            <person name="Park H.-J."/>
            <person name="Ramirez L."/>
            <person name="Alfaro M."/>
            <person name="Sun H."/>
            <person name="Tritt A."/>
            <person name="Yoshinaga Y."/>
            <person name="Zwiers L.-H."/>
            <person name="Turgeon B."/>
            <person name="Goodwin S."/>
            <person name="Spatafora J."/>
            <person name="Crous P."/>
            <person name="Grigoriev I."/>
        </authorList>
    </citation>
    <scope>NUCLEOTIDE SEQUENCE</scope>
    <source>
        <strain evidence="1">CBS 113818</strain>
    </source>
</reference>
<proteinExistence type="predicted"/>
<sequence length="104" mass="11798">MTSMPFKHVMPSRGNSLAQCITCTMEARIRKRFASFSHLSGAGHAIATPKRGKVYFMEAYRLHFFWLQLRGLPLILFYRDLLTIYSLVLAPTLPVLSCTPPVLP</sequence>
<protein>
    <submittedName>
        <fullName evidence="1">Uncharacterized protein</fullName>
    </submittedName>
</protein>
<keyword evidence="2" id="KW-1185">Reference proteome</keyword>
<dbReference type="EMBL" id="MU006216">
    <property type="protein sequence ID" value="KAF2833585.1"/>
    <property type="molecule type" value="Genomic_DNA"/>
</dbReference>
<accession>A0A6A7AM21</accession>
<evidence type="ECO:0000313" key="1">
    <source>
        <dbReference type="EMBL" id="KAF2833585.1"/>
    </source>
</evidence>
<dbReference type="AlphaFoldDB" id="A0A6A7AM21"/>
<gene>
    <name evidence="1" type="ORF">CC86DRAFT_11844</name>
</gene>